<dbReference type="RefSeq" id="WP_068865854.1">
    <property type="nucleotide sequence ID" value="NZ_LZYB01000009.1"/>
</dbReference>
<dbReference type="STRING" id="1300349.I603_2842"/>
<keyword evidence="2" id="KW-1185">Reference proteome</keyword>
<comment type="caution">
    <text evidence="1">The sequence shown here is derived from an EMBL/GenBank/DDBJ whole genome shotgun (WGS) entry which is preliminary data.</text>
</comment>
<dbReference type="CDD" id="cd08054">
    <property type="entry name" value="gp6"/>
    <property type="match status" value="1"/>
</dbReference>
<proteinExistence type="predicted"/>
<evidence type="ECO:0000313" key="1">
    <source>
        <dbReference type="EMBL" id="OBV09946.1"/>
    </source>
</evidence>
<dbReference type="Proteomes" id="UP000092484">
    <property type="component" value="Unassembled WGS sequence"/>
</dbReference>
<gene>
    <name evidence="1" type="ORF">I603_2842</name>
</gene>
<dbReference type="AlphaFoldDB" id="A0A1A7BDW4"/>
<sequence length="181" mass="19506">MQRTIVQPPALGDAALAELKHWLGISRTNDDVALTGLLETSTAICEAFIGQAPLRQTVEEIMPICSSWHELVSRPVHQLVAATLIASDASRQSLGEPGYAIDWRGAGSACVRLLQPLEGRGVALQLEVGIAEDWASLPAPLGQGIIRLAAHHFRDREQKGSAVPPASVTALWRPWRSVRLG</sequence>
<reference evidence="1 2" key="1">
    <citation type="submission" date="2016-06" db="EMBL/GenBank/DDBJ databases">
        <title>Genome sequence of Porphyrobacter dokdonensis DSW-74.</title>
        <authorList>
            <person name="Kim J.F."/>
            <person name="Song J.Y."/>
        </authorList>
    </citation>
    <scope>NUCLEOTIDE SEQUENCE [LARGE SCALE GENOMIC DNA]</scope>
    <source>
        <strain evidence="1 2">DSW-74</strain>
    </source>
</reference>
<organism evidence="1 2">
    <name type="scientific">Erythrobacter dokdonensis DSW-74</name>
    <dbReference type="NCBI Taxonomy" id="1300349"/>
    <lineage>
        <taxon>Bacteria</taxon>
        <taxon>Pseudomonadati</taxon>
        <taxon>Pseudomonadota</taxon>
        <taxon>Alphaproteobacteria</taxon>
        <taxon>Sphingomonadales</taxon>
        <taxon>Erythrobacteraceae</taxon>
        <taxon>Erythrobacter/Porphyrobacter group</taxon>
        <taxon>Erythrobacter</taxon>
    </lineage>
</organism>
<dbReference type="NCBIfam" id="TIGR02215">
    <property type="entry name" value="phage_chp_gp8"/>
    <property type="match status" value="1"/>
</dbReference>
<name>A0A1A7BDW4_9SPHN</name>
<dbReference type="EMBL" id="LZYB01000009">
    <property type="protein sequence ID" value="OBV09946.1"/>
    <property type="molecule type" value="Genomic_DNA"/>
</dbReference>
<accession>A0A1A7BDW4</accession>
<evidence type="ECO:0000313" key="2">
    <source>
        <dbReference type="Proteomes" id="UP000092484"/>
    </source>
</evidence>
<dbReference type="Gene3D" id="1.10.3230.30">
    <property type="entry name" value="Phage gp6-like head-tail connector protein"/>
    <property type="match status" value="1"/>
</dbReference>
<protein>
    <submittedName>
        <fullName evidence="1">Uncharacterized protein</fullName>
    </submittedName>
</protein>
<dbReference type="InterPro" id="IPR011738">
    <property type="entry name" value="Phage_CHP"/>
</dbReference>